<dbReference type="Pfam" id="PF13469">
    <property type="entry name" value="Sulfotransfer_3"/>
    <property type="match status" value="1"/>
</dbReference>
<dbReference type="InterPro" id="IPR027417">
    <property type="entry name" value="P-loop_NTPase"/>
</dbReference>
<dbReference type="GO" id="GO:0016740">
    <property type="term" value="F:transferase activity"/>
    <property type="evidence" value="ECO:0007669"/>
    <property type="project" value="UniProtKB-KW"/>
</dbReference>
<comment type="caution">
    <text evidence="2">The sequence shown here is derived from an EMBL/GenBank/DDBJ whole genome shotgun (WGS) entry which is preliminary data.</text>
</comment>
<dbReference type="PANTHER" id="PTHR36451">
    <property type="entry name" value="PAPS-DEPENDENT SULFOTRANSFERASE STF3"/>
    <property type="match status" value="1"/>
</dbReference>
<dbReference type="InterPro" id="IPR052736">
    <property type="entry name" value="Stf3_sulfotransferase"/>
</dbReference>
<protein>
    <submittedName>
        <fullName evidence="2">Sulfotransferase</fullName>
    </submittedName>
</protein>
<dbReference type="AlphaFoldDB" id="A0A7C4QNA9"/>
<keyword evidence="2" id="KW-0808">Transferase</keyword>
<evidence type="ECO:0000313" key="2">
    <source>
        <dbReference type="EMBL" id="HGT39160.1"/>
    </source>
</evidence>
<reference evidence="2" key="1">
    <citation type="journal article" date="2020" name="mSystems">
        <title>Genome- and Community-Level Interaction Insights into Carbon Utilization and Element Cycling Functions of Hydrothermarchaeota in Hydrothermal Sediment.</title>
        <authorList>
            <person name="Zhou Z."/>
            <person name="Liu Y."/>
            <person name="Xu W."/>
            <person name="Pan J."/>
            <person name="Luo Z.H."/>
            <person name="Li M."/>
        </authorList>
    </citation>
    <scope>NUCLEOTIDE SEQUENCE [LARGE SCALE GENOMIC DNA]</scope>
    <source>
        <strain evidence="2">SpSt-508</strain>
    </source>
</reference>
<feature type="region of interest" description="Disordered" evidence="1">
    <location>
        <begin position="1"/>
        <end position="30"/>
    </location>
</feature>
<proteinExistence type="predicted"/>
<accession>A0A7C4QNA9</accession>
<dbReference type="EMBL" id="DSVQ01000012">
    <property type="protein sequence ID" value="HGT39160.1"/>
    <property type="molecule type" value="Genomic_DNA"/>
</dbReference>
<gene>
    <name evidence="2" type="ORF">ENS64_07835</name>
</gene>
<sequence>MSTPAVIEVERPASGPRAADRKSAPAAPGAHRSKQGLFCVWHGLNAAAFRRLCGLRPPTSRRLRGRWLSLAAVSRLNSFHEWWERRLYGRRLERTRVTHPPLFVLGHWRSGTTLLHELLTLDPQFTFPNMYQVLFPGHFLVTERWLAPLTGWAVPRTRPMDNMTAHWRMPQEDEVALLLRTLISPYMMLAFQGQRARYERYFDLAELTAEERALWIEEFLAFLKRLTIRADKPIVLKSPSHTYRIPLLLELFPQARFIYIYRNPYDVYSSSLHLRRTMFTENALAEPNFEGLEEDMFLTYERCIDRYESTKGLIPPGQLCEVRFEDLEADPLGQMRRVYQELHLSGWDAAESAIHRWLPAHAQYRKNRFALDAGTMQRVYHRWRRSFELYGYDSGLTGRQPPNG</sequence>
<dbReference type="SUPFAM" id="SSF52540">
    <property type="entry name" value="P-loop containing nucleoside triphosphate hydrolases"/>
    <property type="match status" value="1"/>
</dbReference>
<evidence type="ECO:0000256" key="1">
    <source>
        <dbReference type="SAM" id="MobiDB-lite"/>
    </source>
</evidence>
<dbReference type="PANTHER" id="PTHR36451:SF1">
    <property type="entry name" value="OMEGA-HYDROXY-BETA-DIHYDROMENAQUINONE-9 SULFOTRANSFERASE STF3"/>
    <property type="match status" value="1"/>
</dbReference>
<organism evidence="2">
    <name type="scientific">Schlesneria paludicola</name>
    <dbReference type="NCBI Taxonomy" id="360056"/>
    <lineage>
        <taxon>Bacteria</taxon>
        <taxon>Pseudomonadati</taxon>
        <taxon>Planctomycetota</taxon>
        <taxon>Planctomycetia</taxon>
        <taxon>Planctomycetales</taxon>
        <taxon>Planctomycetaceae</taxon>
        <taxon>Schlesneria</taxon>
    </lineage>
</organism>
<name>A0A7C4QNA9_9PLAN</name>
<dbReference type="Gene3D" id="3.40.50.300">
    <property type="entry name" value="P-loop containing nucleotide triphosphate hydrolases"/>
    <property type="match status" value="1"/>
</dbReference>